<evidence type="ECO:0000313" key="7">
    <source>
        <dbReference type="EMBL" id="MBG6138621.1"/>
    </source>
</evidence>
<proteinExistence type="inferred from homology"/>
<dbReference type="Pfam" id="PF00877">
    <property type="entry name" value="NLPC_P60"/>
    <property type="match status" value="1"/>
</dbReference>
<evidence type="ECO:0000259" key="6">
    <source>
        <dbReference type="Pfam" id="PF00877"/>
    </source>
</evidence>
<evidence type="ECO:0000313" key="8">
    <source>
        <dbReference type="Proteomes" id="UP000622552"/>
    </source>
</evidence>
<name>A0A8J7KM11_9ACTN</name>
<keyword evidence="5" id="KW-0732">Signal</keyword>
<feature type="chain" id="PRO_5038536452" description="NlpC/P60 domain-containing protein" evidence="5">
    <location>
        <begin position="21"/>
        <end position="189"/>
    </location>
</feature>
<keyword evidence="3" id="KW-0378">Hydrolase</keyword>
<dbReference type="InterPro" id="IPR000064">
    <property type="entry name" value="NLP_P60_dom"/>
</dbReference>
<organism evidence="7 8">
    <name type="scientific">Longispora fulva</name>
    <dbReference type="NCBI Taxonomy" id="619741"/>
    <lineage>
        <taxon>Bacteria</taxon>
        <taxon>Bacillati</taxon>
        <taxon>Actinomycetota</taxon>
        <taxon>Actinomycetes</taxon>
        <taxon>Micromonosporales</taxon>
        <taxon>Micromonosporaceae</taxon>
        <taxon>Longispora</taxon>
    </lineage>
</organism>
<protein>
    <recommendedName>
        <fullName evidence="6">NlpC/P60 domain-containing protein</fullName>
    </recommendedName>
</protein>
<keyword evidence="4" id="KW-0788">Thiol protease</keyword>
<sequence>MIRKTLTSLALIGVTGAAIAVASFGGAAYASPTTEAIPGVENASILVACTSNGADETHTGAQILARGKLWITEKVPYSQTNCHKNVNGTYRQDCSGFVSMAWGLKDSHWTGNILDVSKKISKSSMKPGDAFWVHNSSHQHMGLFVKWVGAAGGAAIVYEESSSGTNAHQSTWSASRVAEFTALRYNHFH</sequence>
<dbReference type="Gene3D" id="3.90.1720.10">
    <property type="entry name" value="endopeptidase domain like (from Nostoc punctiforme)"/>
    <property type="match status" value="1"/>
</dbReference>
<comment type="caution">
    <text evidence="7">The sequence shown here is derived from an EMBL/GenBank/DDBJ whole genome shotgun (WGS) entry which is preliminary data.</text>
</comment>
<dbReference type="Proteomes" id="UP000622552">
    <property type="component" value="Unassembled WGS sequence"/>
</dbReference>
<accession>A0A8J7KM11</accession>
<dbReference type="EMBL" id="JADOUF010000001">
    <property type="protein sequence ID" value="MBG6138621.1"/>
    <property type="molecule type" value="Genomic_DNA"/>
</dbReference>
<gene>
    <name evidence="7" type="ORF">IW245_004815</name>
</gene>
<dbReference type="GO" id="GO:0008234">
    <property type="term" value="F:cysteine-type peptidase activity"/>
    <property type="evidence" value="ECO:0007669"/>
    <property type="project" value="UniProtKB-KW"/>
</dbReference>
<evidence type="ECO:0000256" key="4">
    <source>
        <dbReference type="ARBA" id="ARBA00022807"/>
    </source>
</evidence>
<reference evidence="7" key="1">
    <citation type="submission" date="2020-11" db="EMBL/GenBank/DDBJ databases">
        <title>Sequencing the genomes of 1000 actinobacteria strains.</title>
        <authorList>
            <person name="Klenk H.-P."/>
        </authorList>
    </citation>
    <scope>NUCLEOTIDE SEQUENCE</scope>
    <source>
        <strain evidence="7">DSM 45356</strain>
    </source>
</reference>
<evidence type="ECO:0000256" key="3">
    <source>
        <dbReference type="ARBA" id="ARBA00022801"/>
    </source>
</evidence>
<feature type="domain" description="NlpC/P60" evidence="6">
    <location>
        <begin position="91"/>
        <end position="152"/>
    </location>
</feature>
<comment type="similarity">
    <text evidence="1">Belongs to the peptidase C40 family.</text>
</comment>
<dbReference type="SUPFAM" id="SSF54001">
    <property type="entry name" value="Cysteine proteinases"/>
    <property type="match status" value="1"/>
</dbReference>
<evidence type="ECO:0000256" key="5">
    <source>
        <dbReference type="SAM" id="SignalP"/>
    </source>
</evidence>
<dbReference type="GO" id="GO:0006508">
    <property type="term" value="P:proteolysis"/>
    <property type="evidence" value="ECO:0007669"/>
    <property type="project" value="UniProtKB-KW"/>
</dbReference>
<dbReference type="RefSeq" id="WP_197005359.1">
    <property type="nucleotide sequence ID" value="NZ_BONS01000025.1"/>
</dbReference>
<evidence type="ECO:0000256" key="2">
    <source>
        <dbReference type="ARBA" id="ARBA00022670"/>
    </source>
</evidence>
<keyword evidence="8" id="KW-1185">Reference proteome</keyword>
<feature type="signal peptide" evidence="5">
    <location>
        <begin position="1"/>
        <end position="20"/>
    </location>
</feature>
<keyword evidence="2" id="KW-0645">Protease</keyword>
<dbReference type="InterPro" id="IPR038765">
    <property type="entry name" value="Papain-like_cys_pep_sf"/>
</dbReference>
<evidence type="ECO:0000256" key="1">
    <source>
        <dbReference type="ARBA" id="ARBA00007074"/>
    </source>
</evidence>
<dbReference type="AlphaFoldDB" id="A0A8J7KM11"/>